<keyword evidence="2" id="KW-1185">Reference proteome</keyword>
<name>A0ACD3AZY5_9AGAR</name>
<dbReference type="Proteomes" id="UP000308600">
    <property type="component" value="Unassembled WGS sequence"/>
</dbReference>
<evidence type="ECO:0000313" key="2">
    <source>
        <dbReference type="Proteomes" id="UP000308600"/>
    </source>
</evidence>
<evidence type="ECO:0000313" key="1">
    <source>
        <dbReference type="EMBL" id="TFK71338.1"/>
    </source>
</evidence>
<protein>
    <submittedName>
        <fullName evidence="1">Uncharacterized protein</fullName>
    </submittedName>
</protein>
<organism evidence="1 2">
    <name type="scientific">Pluteus cervinus</name>
    <dbReference type="NCBI Taxonomy" id="181527"/>
    <lineage>
        <taxon>Eukaryota</taxon>
        <taxon>Fungi</taxon>
        <taxon>Dikarya</taxon>
        <taxon>Basidiomycota</taxon>
        <taxon>Agaricomycotina</taxon>
        <taxon>Agaricomycetes</taxon>
        <taxon>Agaricomycetidae</taxon>
        <taxon>Agaricales</taxon>
        <taxon>Pluteineae</taxon>
        <taxon>Pluteaceae</taxon>
        <taxon>Pluteus</taxon>
    </lineage>
</organism>
<sequence>MLPKAILPATSSEGGNIPPVDRAYTALLMTVRSLIQALTDWCEKKVDEDYVLEIMDTIEGEYKATKEALDVYEIDMSEFDSIPTSLRNVVEKCVYETQAPGTLEIYLPNVQVLVQQLMIGLMDRQVVYKGILIEAPELAWAAGTKVQTNS</sequence>
<reference evidence="1 2" key="1">
    <citation type="journal article" date="2019" name="Nat. Ecol. Evol.">
        <title>Megaphylogeny resolves global patterns of mushroom evolution.</title>
        <authorList>
            <person name="Varga T."/>
            <person name="Krizsan K."/>
            <person name="Foldi C."/>
            <person name="Dima B."/>
            <person name="Sanchez-Garcia M."/>
            <person name="Sanchez-Ramirez S."/>
            <person name="Szollosi G.J."/>
            <person name="Szarkandi J.G."/>
            <person name="Papp V."/>
            <person name="Albert L."/>
            <person name="Andreopoulos W."/>
            <person name="Angelini C."/>
            <person name="Antonin V."/>
            <person name="Barry K.W."/>
            <person name="Bougher N.L."/>
            <person name="Buchanan P."/>
            <person name="Buyck B."/>
            <person name="Bense V."/>
            <person name="Catcheside P."/>
            <person name="Chovatia M."/>
            <person name="Cooper J."/>
            <person name="Damon W."/>
            <person name="Desjardin D."/>
            <person name="Finy P."/>
            <person name="Geml J."/>
            <person name="Haridas S."/>
            <person name="Hughes K."/>
            <person name="Justo A."/>
            <person name="Karasinski D."/>
            <person name="Kautmanova I."/>
            <person name="Kiss B."/>
            <person name="Kocsube S."/>
            <person name="Kotiranta H."/>
            <person name="LaButti K.M."/>
            <person name="Lechner B.E."/>
            <person name="Liimatainen K."/>
            <person name="Lipzen A."/>
            <person name="Lukacs Z."/>
            <person name="Mihaltcheva S."/>
            <person name="Morgado L.N."/>
            <person name="Niskanen T."/>
            <person name="Noordeloos M.E."/>
            <person name="Ohm R.A."/>
            <person name="Ortiz-Santana B."/>
            <person name="Ovrebo C."/>
            <person name="Racz N."/>
            <person name="Riley R."/>
            <person name="Savchenko A."/>
            <person name="Shiryaev A."/>
            <person name="Soop K."/>
            <person name="Spirin V."/>
            <person name="Szebenyi C."/>
            <person name="Tomsovsky M."/>
            <person name="Tulloss R.E."/>
            <person name="Uehling J."/>
            <person name="Grigoriev I.V."/>
            <person name="Vagvolgyi C."/>
            <person name="Papp T."/>
            <person name="Martin F.M."/>
            <person name="Miettinen O."/>
            <person name="Hibbett D.S."/>
            <person name="Nagy L.G."/>
        </authorList>
    </citation>
    <scope>NUCLEOTIDE SEQUENCE [LARGE SCALE GENOMIC DNA]</scope>
    <source>
        <strain evidence="1 2">NL-1719</strain>
    </source>
</reference>
<accession>A0ACD3AZY5</accession>
<dbReference type="EMBL" id="ML208299">
    <property type="protein sequence ID" value="TFK71338.1"/>
    <property type="molecule type" value="Genomic_DNA"/>
</dbReference>
<proteinExistence type="predicted"/>
<gene>
    <name evidence="1" type="ORF">BDN72DRAFT_837714</name>
</gene>